<sequence>MIKFFNPFEGSKSK</sequence>
<organism evidence="1">
    <name type="scientific">Rhizophora mucronata</name>
    <name type="common">Asiatic mangrove</name>
    <dbReference type="NCBI Taxonomy" id="61149"/>
    <lineage>
        <taxon>Eukaryota</taxon>
        <taxon>Viridiplantae</taxon>
        <taxon>Streptophyta</taxon>
        <taxon>Embryophyta</taxon>
        <taxon>Tracheophyta</taxon>
        <taxon>Spermatophyta</taxon>
        <taxon>Magnoliopsida</taxon>
        <taxon>eudicotyledons</taxon>
        <taxon>Gunneridae</taxon>
        <taxon>Pentapetalae</taxon>
        <taxon>rosids</taxon>
        <taxon>fabids</taxon>
        <taxon>Malpighiales</taxon>
        <taxon>Rhizophoraceae</taxon>
        <taxon>Rhizophora</taxon>
    </lineage>
</organism>
<protein>
    <submittedName>
        <fullName evidence="1">Uncharacterized protein</fullName>
    </submittedName>
</protein>
<dbReference type="EMBL" id="GGEC01074961">
    <property type="protein sequence ID" value="MBX55445.1"/>
    <property type="molecule type" value="Transcribed_RNA"/>
</dbReference>
<accession>A0A2P2PL96</accession>
<evidence type="ECO:0000313" key="1">
    <source>
        <dbReference type="EMBL" id="MBX55445.1"/>
    </source>
</evidence>
<proteinExistence type="predicted"/>
<name>A0A2P2PL96_RHIMU</name>
<reference evidence="1" key="1">
    <citation type="submission" date="2018-02" db="EMBL/GenBank/DDBJ databases">
        <title>Rhizophora mucronata_Transcriptome.</title>
        <authorList>
            <person name="Meera S.P."/>
            <person name="Sreeshan A."/>
            <person name="Augustine A."/>
        </authorList>
    </citation>
    <scope>NUCLEOTIDE SEQUENCE</scope>
    <source>
        <tissue evidence="1">Leaf</tissue>
    </source>
</reference>